<dbReference type="EMBL" id="FXAN01000050">
    <property type="protein sequence ID" value="SMG00134.1"/>
    <property type="molecule type" value="Genomic_DNA"/>
</dbReference>
<gene>
    <name evidence="1" type="ORF">BSIN_0259</name>
</gene>
<protein>
    <submittedName>
        <fullName evidence="1">Uncharacterized protein</fullName>
    </submittedName>
</protein>
<evidence type="ECO:0000313" key="2">
    <source>
        <dbReference type="Proteomes" id="UP000198460"/>
    </source>
</evidence>
<dbReference type="AlphaFoldDB" id="A0A238H4F6"/>
<accession>A0A238H4F6</accession>
<dbReference type="Proteomes" id="UP000198460">
    <property type="component" value="Unassembled WGS sequence"/>
</dbReference>
<proteinExistence type="predicted"/>
<organism evidence="1 2">
    <name type="scientific">Burkholderia singularis</name>
    <dbReference type="NCBI Taxonomy" id="1503053"/>
    <lineage>
        <taxon>Bacteria</taxon>
        <taxon>Pseudomonadati</taxon>
        <taxon>Pseudomonadota</taxon>
        <taxon>Betaproteobacteria</taxon>
        <taxon>Burkholderiales</taxon>
        <taxon>Burkholderiaceae</taxon>
        <taxon>Burkholderia</taxon>
        <taxon>pseudomallei group</taxon>
    </lineage>
</organism>
<reference evidence="1 2" key="1">
    <citation type="submission" date="2017-04" db="EMBL/GenBank/DDBJ databases">
        <authorList>
            <person name="Afonso C.L."/>
            <person name="Miller P.J."/>
            <person name="Scott M.A."/>
            <person name="Spackman E."/>
            <person name="Goraichik I."/>
            <person name="Dimitrov K.M."/>
            <person name="Suarez D.L."/>
            <person name="Swayne D.E."/>
        </authorList>
    </citation>
    <scope>NUCLEOTIDE SEQUENCE [LARGE SCALE GENOMIC DNA]</scope>
    <source>
        <strain evidence="1">LMG 28154</strain>
    </source>
</reference>
<sequence length="43" mass="4332">MRAGIVGLSLKIGGSGEGGALFSAFSGRRKKKRAAQARAGLVT</sequence>
<evidence type="ECO:0000313" key="1">
    <source>
        <dbReference type="EMBL" id="SMG00134.1"/>
    </source>
</evidence>
<name>A0A238H4F6_9BURK</name>